<dbReference type="Proteomes" id="UP000887226">
    <property type="component" value="Unassembled WGS sequence"/>
</dbReference>
<dbReference type="AlphaFoldDB" id="A0A9P7YWD2"/>
<organism evidence="2 3">
    <name type="scientific">Calycina marina</name>
    <dbReference type="NCBI Taxonomy" id="1763456"/>
    <lineage>
        <taxon>Eukaryota</taxon>
        <taxon>Fungi</taxon>
        <taxon>Dikarya</taxon>
        <taxon>Ascomycota</taxon>
        <taxon>Pezizomycotina</taxon>
        <taxon>Leotiomycetes</taxon>
        <taxon>Helotiales</taxon>
        <taxon>Pezizellaceae</taxon>
        <taxon>Calycina</taxon>
    </lineage>
</organism>
<evidence type="ECO:0000313" key="3">
    <source>
        <dbReference type="Proteomes" id="UP000887226"/>
    </source>
</evidence>
<comment type="caution">
    <text evidence="2">The sequence shown here is derived from an EMBL/GenBank/DDBJ whole genome shotgun (WGS) entry which is preliminary data.</text>
</comment>
<keyword evidence="1" id="KW-1133">Transmembrane helix</keyword>
<accession>A0A9P7YWD2</accession>
<keyword evidence="3" id="KW-1185">Reference proteome</keyword>
<feature type="transmembrane region" description="Helical" evidence="1">
    <location>
        <begin position="86"/>
        <end position="107"/>
    </location>
</feature>
<proteinExistence type="predicted"/>
<dbReference type="EMBL" id="MU254249">
    <property type="protein sequence ID" value="KAG9241219.1"/>
    <property type="molecule type" value="Genomic_DNA"/>
</dbReference>
<reference evidence="2" key="1">
    <citation type="journal article" date="2021" name="IMA Fungus">
        <title>Genomic characterization of three marine fungi, including Emericellopsis atlantica sp. nov. with signatures of a generalist lifestyle and marine biomass degradation.</title>
        <authorList>
            <person name="Hagestad O.C."/>
            <person name="Hou L."/>
            <person name="Andersen J.H."/>
            <person name="Hansen E.H."/>
            <person name="Altermark B."/>
            <person name="Li C."/>
            <person name="Kuhnert E."/>
            <person name="Cox R.J."/>
            <person name="Crous P.W."/>
            <person name="Spatafora J.W."/>
            <person name="Lail K."/>
            <person name="Amirebrahimi M."/>
            <person name="Lipzen A."/>
            <person name="Pangilinan J."/>
            <person name="Andreopoulos W."/>
            <person name="Hayes R.D."/>
            <person name="Ng V."/>
            <person name="Grigoriev I.V."/>
            <person name="Jackson S.A."/>
            <person name="Sutton T.D.S."/>
            <person name="Dobson A.D.W."/>
            <person name="Rama T."/>
        </authorList>
    </citation>
    <scope>NUCLEOTIDE SEQUENCE</scope>
    <source>
        <strain evidence="2">TRa3180A</strain>
    </source>
</reference>
<name>A0A9P7YWD2_9HELO</name>
<sequence length="259" mass="29187">MLSQLSIRTSLEIRSSLFRSNLPYTIRRCQFSNSALCCNKPKIPVKAHPKLPAVGLYKAKDPKLANGPKLSYPQRMVIFHAGTRRTVFLGALKVFTIMSFGLIALYVVPRHYYAEDQPYWVPGAVLIASVIPLVSVAYITSPFVAHIKLVLPQTARINQEAFKNYLSTIPKDTLLEIYTLSFVGAPRRAIIKTGDLYPAYERFGLVNYARDTTFLNSLRPWWTGKVKRTFGVHQGQRFPNDPGVWKDVAAAISNQSKKI</sequence>
<evidence type="ECO:0000313" key="2">
    <source>
        <dbReference type="EMBL" id="KAG9241219.1"/>
    </source>
</evidence>
<dbReference type="OrthoDB" id="2386090at2759"/>
<keyword evidence="1" id="KW-0472">Membrane</keyword>
<feature type="transmembrane region" description="Helical" evidence="1">
    <location>
        <begin position="119"/>
        <end position="139"/>
    </location>
</feature>
<protein>
    <submittedName>
        <fullName evidence="2">Uncharacterized protein</fullName>
    </submittedName>
</protein>
<evidence type="ECO:0000256" key="1">
    <source>
        <dbReference type="SAM" id="Phobius"/>
    </source>
</evidence>
<gene>
    <name evidence="2" type="ORF">BJ878DRAFT_521816</name>
</gene>
<keyword evidence="1" id="KW-0812">Transmembrane</keyword>